<dbReference type="Proteomes" id="UP000237344">
    <property type="component" value="Unassembled WGS sequence"/>
</dbReference>
<dbReference type="InterPro" id="IPR000835">
    <property type="entry name" value="HTH_MarR-typ"/>
</dbReference>
<dbReference type="EMBL" id="POTC01000163">
    <property type="protein sequence ID" value="POF61106.1"/>
    <property type="molecule type" value="Genomic_DNA"/>
</dbReference>
<dbReference type="AlphaFoldDB" id="A0A2S3VWY0"/>
<proteinExistence type="predicted"/>
<dbReference type="PRINTS" id="PR00598">
    <property type="entry name" value="HTHMARR"/>
</dbReference>
<dbReference type="InterPro" id="IPR036390">
    <property type="entry name" value="WH_DNA-bd_sf"/>
</dbReference>
<feature type="domain" description="HTH marR-type" evidence="1">
    <location>
        <begin position="1"/>
        <end position="101"/>
    </location>
</feature>
<dbReference type="PANTHER" id="PTHR33164:SF99">
    <property type="entry name" value="MARR FAMILY REGULATORY PROTEIN"/>
    <property type="match status" value="1"/>
</dbReference>
<dbReference type="GO" id="GO:0006950">
    <property type="term" value="P:response to stress"/>
    <property type="evidence" value="ECO:0007669"/>
    <property type="project" value="TreeGrafter"/>
</dbReference>
<dbReference type="Pfam" id="PF01047">
    <property type="entry name" value="MarR"/>
    <property type="match status" value="1"/>
</dbReference>
<accession>A0A2S3VWY0</accession>
<sequence length="103" mass="11788">MFMLRQVQLKGPCKLAAIAEKMEVKPSAVTVMIDRLENGGYVIRHHDTVDRRSVLVEITPRGREALEEGHRVRDELLGRYLTRLTPEEVVTITELMEKLTSES</sequence>
<dbReference type="SMART" id="SM00347">
    <property type="entry name" value="HTH_MARR"/>
    <property type="match status" value="1"/>
</dbReference>
<dbReference type="Gene3D" id="1.10.10.10">
    <property type="entry name" value="Winged helix-like DNA-binding domain superfamily/Winged helix DNA-binding domain"/>
    <property type="match status" value="1"/>
</dbReference>
<reference evidence="2 3" key="1">
    <citation type="submission" date="2018-01" db="EMBL/GenBank/DDBJ databases">
        <title>Draft Genome Sequence of Komagataeibacter maltaceti LMG 1529, a Vinegar Producing Acetic Acid Bacterium Isolated from Malt Vinegar Brewery Acetifiers.</title>
        <authorList>
            <person name="Zhang Q."/>
            <person name="Hollensteiner J."/>
            <person name="Poehlein A."/>
            <person name="Daniel R."/>
        </authorList>
    </citation>
    <scope>NUCLEOTIDE SEQUENCE [LARGE SCALE GENOMIC DNA]</scope>
    <source>
        <strain evidence="2 3">LMG 1529</strain>
    </source>
</reference>
<protein>
    <recommendedName>
        <fullName evidence="1">HTH marR-type domain-containing protein</fullName>
    </recommendedName>
</protein>
<evidence type="ECO:0000313" key="3">
    <source>
        <dbReference type="Proteomes" id="UP000237344"/>
    </source>
</evidence>
<keyword evidence="3" id="KW-1185">Reference proteome</keyword>
<evidence type="ECO:0000313" key="2">
    <source>
        <dbReference type="EMBL" id="POF61106.1"/>
    </source>
</evidence>
<dbReference type="GO" id="GO:0003700">
    <property type="term" value="F:DNA-binding transcription factor activity"/>
    <property type="evidence" value="ECO:0007669"/>
    <property type="project" value="InterPro"/>
</dbReference>
<dbReference type="PANTHER" id="PTHR33164">
    <property type="entry name" value="TRANSCRIPTIONAL REGULATOR, MARR FAMILY"/>
    <property type="match status" value="1"/>
</dbReference>
<comment type="caution">
    <text evidence="2">The sequence shown here is derived from an EMBL/GenBank/DDBJ whole genome shotgun (WGS) entry which is preliminary data.</text>
</comment>
<dbReference type="PROSITE" id="PS50995">
    <property type="entry name" value="HTH_MARR_2"/>
    <property type="match status" value="1"/>
</dbReference>
<organism evidence="2 3">
    <name type="scientific">Novacetimonas maltaceti</name>
    <dbReference type="NCBI Taxonomy" id="1203393"/>
    <lineage>
        <taxon>Bacteria</taxon>
        <taxon>Pseudomonadati</taxon>
        <taxon>Pseudomonadota</taxon>
        <taxon>Alphaproteobacteria</taxon>
        <taxon>Acetobacterales</taxon>
        <taxon>Acetobacteraceae</taxon>
        <taxon>Novacetimonas</taxon>
    </lineage>
</organism>
<dbReference type="SUPFAM" id="SSF46785">
    <property type="entry name" value="Winged helix' DNA-binding domain"/>
    <property type="match status" value="1"/>
</dbReference>
<name>A0A2S3VWY0_9PROT</name>
<gene>
    <name evidence="2" type="ORF">KMAL_32810</name>
</gene>
<dbReference type="InterPro" id="IPR036388">
    <property type="entry name" value="WH-like_DNA-bd_sf"/>
</dbReference>
<dbReference type="InterPro" id="IPR039422">
    <property type="entry name" value="MarR/SlyA-like"/>
</dbReference>
<evidence type="ECO:0000259" key="1">
    <source>
        <dbReference type="PROSITE" id="PS50995"/>
    </source>
</evidence>